<keyword evidence="3" id="KW-1185">Reference proteome</keyword>
<feature type="transmembrane region" description="Helical" evidence="1">
    <location>
        <begin position="98"/>
        <end position="125"/>
    </location>
</feature>
<organism evidence="2 3">
    <name type="scientific">Gilvimarinus xylanilyticus</name>
    <dbReference type="NCBI Taxonomy" id="2944139"/>
    <lineage>
        <taxon>Bacteria</taxon>
        <taxon>Pseudomonadati</taxon>
        <taxon>Pseudomonadota</taxon>
        <taxon>Gammaproteobacteria</taxon>
        <taxon>Cellvibrionales</taxon>
        <taxon>Cellvibrionaceae</taxon>
        <taxon>Gilvimarinus</taxon>
    </lineage>
</organism>
<sequence length="211" mass="23268">MNPASAQRDASTLTTACEECDLLLTVHASHRRPRCPRCGAVQASARAFNPTSAIALSLSGLILAIPAFVYPQMNFSLVGNPNTYTLLGGAKVLMDMGFYWVGALILLCTCIAPVALLILVMLTSLGWQLHLPTRWVRKGLKLYHHILPWVMLDVYLLAVAVSMIKLMDMGDFSLTRGFACFLGLLAVLALTTRQFNTDRFWDLTEQRDAGH</sequence>
<evidence type="ECO:0000313" key="2">
    <source>
        <dbReference type="EMBL" id="MCP8899082.1"/>
    </source>
</evidence>
<evidence type="ECO:0000256" key="1">
    <source>
        <dbReference type="SAM" id="Phobius"/>
    </source>
</evidence>
<feature type="transmembrane region" description="Helical" evidence="1">
    <location>
        <begin position="53"/>
        <end position="73"/>
    </location>
</feature>
<comment type="caution">
    <text evidence="2">The sequence shown here is derived from an EMBL/GenBank/DDBJ whole genome shotgun (WGS) entry which is preliminary data.</text>
</comment>
<protein>
    <submittedName>
        <fullName evidence="2">Paraquat-inducible protein A</fullName>
    </submittedName>
</protein>
<reference evidence="2" key="2">
    <citation type="submission" date="2023-01" db="EMBL/GenBank/DDBJ databases">
        <title>Gilvimarinus xylanilyticus HB14 isolated from Caulerpa lentillifera aquaculture base in Hainan, China.</title>
        <authorList>
            <person name="Zhang Y.-J."/>
        </authorList>
    </citation>
    <scope>NUCLEOTIDE SEQUENCE</scope>
    <source>
        <strain evidence="2">HB14</strain>
    </source>
</reference>
<dbReference type="EMBL" id="JAMFTH010000001">
    <property type="protein sequence ID" value="MCP8899082.1"/>
    <property type="molecule type" value="Genomic_DNA"/>
</dbReference>
<dbReference type="AlphaFoldDB" id="A0A9X2KTD7"/>
<evidence type="ECO:0000313" key="3">
    <source>
        <dbReference type="Proteomes" id="UP001139319"/>
    </source>
</evidence>
<dbReference type="Proteomes" id="UP001139319">
    <property type="component" value="Unassembled WGS sequence"/>
</dbReference>
<dbReference type="InterPro" id="IPR007498">
    <property type="entry name" value="PqiA-like"/>
</dbReference>
<name>A0A9X2KTD7_9GAMM</name>
<reference evidence="2" key="1">
    <citation type="submission" date="2022-05" db="EMBL/GenBank/DDBJ databases">
        <authorList>
            <person name="Sun H.-N."/>
        </authorList>
    </citation>
    <scope>NUCLEOTIDE SEQUENCE</scope>
    <source>
        <strain evidence="2">HB14</strain>
    </source>
</reference>
<keyword evidence="1" id="KW-0472">Membrane</keyword>
<keyword evidence="1" id="KW-1133">Transmembrane helix</keyword>
<feature type="transmembrane region" description="Helical" evidence="1">
    <location>
        <begin position="146"/>
        <end position="167"/>
    </location>
</feature>
<feature type="transmembrane region" description="Helical" evidence="1">
    <location>
        <begin position="173"/>
        <end position="191"/>
    </location>
</feature>
<keyword evidence="1" id="KW-0812">Transmembrane</keyword>
<dbReference type="RefSeq" id="WP_253967342.1">
    <property type="nucleotide sequence ID" value="NZ_JAMFTH010000001.1"/>
</dbReference>
<dbReference type="Pfam" id="PF04403">
    <property type="entry name" value="PqiA"/>
    <property type="match status" value="1"/>
</dbReference>
<proteinExistence type="predicted"/>
<gene>
    <name evidence="2" type="ORF">M6D89_07200</name>
</gene>
<accession>A0A9X2KTD7</accession>